<organism evidence="1 2">
    <name type="scientific">Violaceomyces palustris</name>
    <dbReference type="NCBI Taxonomy" id="1673888"/>
    <lineage>
        <taxon>Eukaryota</taxon>
        <taxon>Fungi</taxon>
        <taxon>Dikarya</taxon>
        <taxon>Basidiomycota</taxon>
        <taxon>Ustilaginomycotina</taxon>
        <taxon>Ustilaginomycetes</taxon>
        <taxon>Violaceomycetales</taxon>
        <taxon>Violaceomycetaceae</taxon>
        <taxon>Violaceomyces</taxon>
    </lineage>
</organism>
<dbReference type="Proteomes" id="UP000245626">
    <property type="component" value="Unassembled WGS sequence"/>
</dbReference>
<name>A0ACD0P173_9BASI</name>
<keyword evidence="2" id="KW-1185">Reference proteome</keyword>
<evidence type="ECO:0000313" key="1">
    <source>
        <dbReference type="EMBL" id="PWN51858.1"/>
    </source>
</evidence>
<sequence length="84" mass="10075">MKGRREEQGEIERGEKEERKHGEGEWTKTSHCRLSFSRSKGGEGEREAYLIVFFIFSFLRSLHHFHHPTLSPFHYSFFIHRDLP</sequence>
<gene>
    <name evidence="1" type="ORF">IE53DRAFT_34169</name>
</gene>
<protein>
    <submittedName>
        <fullName evidence="1">Uncharacterized protein</fullName>
    </submittedName>
</protein>
<reference evidence="1 2" key="1">
    <citation type="journal article" date="2018" name="Mol. Biol. Evol.">
        <title>Broad Genomic Sampling Reveals a Smut Pathogenic Ancestry of the Fungal Clade Ustilaginomycotina.</title>
        <authorList>
            <person name="Kijpornyongpan T."/>
            <person name="Mondo S.J."/>
            <person name="Barry K."/>
            <person name="Sandor L."/>
            <person name="Lee J."/>
            <person name="Lipzen A."/>
            <person name="Pangilinan J."/>
            <person name="LaButti K."/>
            <person name="Hainaut M."/>
            <person name="Henrissat B."/>
            <person name="Grigoriev I.V."/>
            <person name="Spatafora J.W."/>
            <person name="Aime M.C."/>
        </authorList>
    </citation>
    <scope>NUCLEOTIDE SEQUENCE [LARGE SCALE GENOMIC DNA]</scope>
    <source>
        <strain evidence="1 2">SA 807</strain>
    </source>
</reference>
<proteinExistence type="predicted"/>
<accession>A0ACD0P173</accession>
<dbReference type="EMBL" id="KZ819813">
    <property type="protein sequence ID" value="PWN51858.1"/>
    <property type="molecule type" value="Genomic_DNA"/>
</dbReference>
<evidence type="ECO:0000313" key="2">
    <source>
        <dbReference type="Proteomes" id="UP000245626"/>
    </source>
</evidence>